<keyword evidence="1 3" id="KW-0378">Hydrolase</keyword>
<dbReference type="RefSeq" id="WP_312988733.1">
    <property type="nucleotide sequence ID" value="NZ_BAAAUI010000062.1"/>
</dbReference>
<gene>
    <name evidence="3" type="ORF">HNR67_006921</name>
</gene>
<dbReference type="InterPro" id="IPR052043">
    <property type="entry name" value="PolySaccharide_Degr_Enz"/>
</dbReference>
<evidence type="ECO:0000256" key="2">
    <source>
        <dbReference type="SAM" id="SignalP"/>
    </source>
</evidence>
<feature type="chain" id="PRO_5031364738" evidence="2">
    <location>
        <begin position="36"/>
        <end position="392"/>
    </location>
</feature>
<dbReference type="GO" id="GO:0005975">
    <property type="term" value="P:carbohydrate metabolic process"/>
    <property type="evidence" value="ECO:0007669"/>
    <property type="project" value="InterPro"/>
</dbReference>
<protein>
    <submittedName>
        <fullName evidence="3">Unsaturated rhamnogalacturonyl hydrolase</fullName>
        <ecNumber evidence="3">3.2.1.172</ecNumber>
    </submittedName>
</protein>
<dbReference type="PANTHER" id="PTHR33886">
    <property type="entry name" value="UNSATURATED RHAMNOGALACTURONAN HYDROLASE (EUROFUNG)"/>
    <property type="match status" value="1"/>
</dbReference>
<evidence type="ECO:0000256" key="1">
    <source>
        <dbReference type="ARBA" id="ARBA00022801"/>
    </source>
</evidence>
<dbReference type="GO" id="GO:0102211">
    <property type="term" value="F:unsaturated rhamnogalacturonyl hydrolase activity"/>
    <property type="evidence" value="ECO:0007669"/>
    <property type="project" value="UniProtKB-EC"/>
</dbReference>
<dbReference type="PANTHER" id="PTHR33886:SF8">
    <property type="entry name" value="UNSATURATED RHAMNOGALACTURONAN HYDROLASE (EUROFUNG)"/>
    <property type="match status" value="1"/>
</dbReference>
<dbReference type="AlphaFoldDB" id="A0A7W7CGH9"/>
<keyword evidence="3" id="KW-0326">Glycosidase</keyword>
<dbReference type="Gene3D" id="1.50.10.10">
    <property type="match status" value="1"/>
</dbReference>
<feature type="signal peptide" evidence="2">
    <location>
        <begin position="1"/>
        <end position="35"/>
    </location>
</feature>
<dbReference type="InterPro" id="IPR012341">
    <property type="entry name" value="6hp_glycosidase-like_sf"/>
</dbReference>
<organism evidence="3 4">
    <name type="scientific">Crossiella cryophila</name>
    <dbReference type="NCBI Taxonomy" id="43355"/>
    <lineage>
        <taxon>Bacteria</taxon>
        <taxon>Bacillati</taxon>
        <taxon>Actinomycetota</taxon>
        <taxon>Actinomycetes</taxon>
        <taxon>Pseudonocardiales</taxon>
        <taxon>Pseudonocardiaceae</taxon>
        <taxon>Crossiella</taxon>
    </lineage>
</organism>
<name>A0A7W7CGH9_9PSEU</name>
<keyword evidence="4" id="KW-1185">Reference proteome</keyword>
<dbReference type="Proteomes" id="UP000533598">
    <property type="component" value="Unassembled WGS sequence"/>
</dbReference>
<keyword evidence="2" id="KW-0732">Signal</keyword>
<reference evidence="3 4" key="1">
    <citation type="submission" date="2020-08" db="EMBL/GenBank/DDBJ databases">
        <title>Sequencing the genomes of 1000 actinobacteria strains.</title>
        <authorList>
            <person name="Klenk H.-P."/>
        </authorList>
    </citation>
    <scope>NUCLEOTIDE SEQUENCE [LARGE SCALE GENOMIC DNA]</scope>
    <source>
        <strain evidence="3 4">DSM 44230</strain>
    </source>
</reference>
<comment type="caution">
    <text evidence="3">The sequence shown here is derived from an EMBL/GenBank/DDBJ whole genome shotgun (WGS) entry which is preliminary data.</text>
</comment>
<dbReference type="InterPro" id="IPR010905">
    <property type="entry name" value="Glyco_hydro_88"/>
</dbReference>
<dbReference type="InterPro" id="IPR008928">
    <property type="entry name" value="6-hairpin_glycosidase_sf"/>
</dbReference>
<dbReference type="InterPro" id="IPR006311">
    <property type="entry name" value="TAT_signal"/>
</dbReference>
<dbReference type="EMBL" id="JACHMH010000001">
    <property type="protein sequence ID" value="MBB4680803.1"/>
    <property type="molecule type" value="Genomic_DNA"/>
</dbReference>
<accession>A0A7W7CGH9</accession>
<sequence length="392" mass="44452">MNRGRTLRSRLFRVATAVATAGALALSLTAPVASAAPPATDWSKAVIDSTIARNPDPQTIGGWGYTRGLFLYGVYKVYQRLKDPKYLAYIKKWADYHVDANGHVNHSFNNLDAMQPGNVLIFLHKETGDPRYKAAADQIRTRITTYPRTPDGGMWHATSKTNELWADGVFMAQPFLMRYGQAYGDEQYATEEVLRNLETYFNRLKADNGLMWHAYDGDRDAPWDPKPKSDTGTTSFFWARAFGWSAITYIEILDMLPKNHPKRQQLIGYVQHLAKGLARYQDRQTGRWFQVVDRGDDPDNWTETSASSMYTTMLDAAVQRGYISRSYQRVADRGYRGVLAKVRNGADGLTNIYDISEGTNVGDLNYYYARKRNTNDLHGLGAFLLMQEQLHP</sequence>
<dbReference type="Pfam" id="PF07470">
    <property type="entry name" value="Glyco_hydro_88"/>
    <property type="match status" value="1"/>
</dbReference>
<dbReference type="EC" id="3.2.1.172" evidence="3"/>
<evidence type="ECO:0000313" key="4">
    <source>
        <dbReference type="Proteomes" id="UP000533598"/>
    </source>
</evidence>
<proteinExistence type="predicted"/>
<evidence type="ECO:0000313" key="3">
    <source>
        <dbReference type="EMBL" id="MBB4680803.1"/>
    </source>
</evidence>
<dbReference type="SUPFAM" id="SSF48208">
    <property type="entry name" value="Six-hairpin glycosidases"/>
    <property type="match status" value="1"/>
</dbReference>
<dbReference type="PROSITE" id="PS51318">
    <property type="entry name" value="TAT"/>
    <property type="match status" value="1"/>
</dbReference>